<gene>
    <name evidence="2" type="ORF">MNBD_DELTA04-556</name>
</gene>
<dbReference type="InterPro" id="IPR003959">
    <property type="entry name" value="ATPase_AAA_core"/>
</dbReference>
<dbReference type="PANTHER" id="PTHR40396">
    <property type="entry name" value="ATPASE-LIKE PROTEIN"/>
    <property type="match status" value="1"/>
</dbReference>
<protein>
    <recommendedName>
        <fullName evidence="1">ATPase AAA-type core domain-containing protein</fullName>
    </recommendedName>
</protein>
<dbReference type="GO" id="GO:0016887">
    <property type="term" value="F:ATP hydrolysis activity"/>
    <property type="evidence" value="ECO:0007669"/>
    <property type="project" value="InterPro"/>
</dbReference>
<dbReference type="InterPro" id="IPR027417">
    <property type="entry name" value="P-loop_NTPase"/>
</dbReference>
<evidence type="ECO:0000313" key="2">
    <source>
        <dbReference type="EMBL" id="VAW35372.1"/>
    </source>
</evidence>
<dbReference type="Gene3D" id="3.40.50.300">
    <property type="entry name" value="P-loop containing nucleotide triphosphate hydrolases"/>
    <property type="match status" value="1"/>
</dbReference>
<dbReference type="AlphaFoldDB" id="A0A3B0V9A3"/>
<feature type="domain" description="ATPase AAA-type core" evidence="1">
    <location>
        <begin position="35"/>
        <end position="170"/>
    </location>
</feature>
<organism evidence="2">
    <name type="scientific">hydrothermal vent metagenome</name>
    <dbReference type="NCBI Taxonomy" id="652676"/>
    <lineage>
        <taxon>unclassified sequences</taxon>
        <taxon>metagenomes</taxon>
        <taxon>ecological metagenomes</taxon>
    </lineage>
</organism>
<reference evidence="2" key="1">
    <citation type="submission" date="2018-06" db="EMBL/GenBank/DDBJ databases">
        <authorList>
            <person name="Zhirakovskaya E."/>
        </authorList>
    </citation>
    <scope>NUCLEOTIDE SEQUENCE</scope>
</reference>
<dbReference type="GO" id="GO:0005524">
    <property type="term" value="F:ATP binding"/>
    <property type="evidence" value="ECO:0007669"/>
    <property type="project" value="InterPro"/>
</dbReference>
<feature type="domain" description="ATPase AAA-type core" evidence="1">
    <location>
        <begin position="198"/>
        <end position="401"/>
    </location>
</feature>
<proteinExistence type="predicted"/>
<dbReference type="PANTHER" id="PTHR40396:SF1">
    <property type="entry name" value="ATPASE AAA-TYPE CORE DOMAIN-CONTAINING PROTEIN"/>
    <property type="match status" value="1"/>
</dbReference>
<dbReference type="InterPro" id="IPR014555">
    <property type="entry name" value="RecF-like"/>
</dbReference>
<dbReference type="Pfam" id="PF13304">
    <property type="entry name" value="AAA_21"/>
    <property type="match status" value="2"/>
</dbReference>
<evidence type="ECO:0000259" key="1">
    <source>
        <dbReference type="Pfam" id="PF13304"/>
    </source>
</evidence>
<dbReference type="EMBL" id="UOEY01000013">
    <property type="protein sequence ID" value="VAW35372.1"/>
    <property type="molecule type" value="Genomic_DNA"/>
</dbReference>
<accession>A0A3B0V9A3</accession>
<dbReference type="PIRSF" id="PIRSF029347">
    <property type="entry name" value="RecF"/>
    <property type="match status" value="1"/>
</dbReference>
<sequence>MAKIEGFRIKNYRVLQNVTLGKLWNTQQAKPLTPMTAVIGKNGVGKSSLFDAFGFLADCLKLGVEEACDTRGRGGFDRIRSQGRNDPIEFHIYYKQDRTARPITYELAIDADKIGRPYVKRERLRQRRKGQKHGWPFSFLLLNEGKGIVWKGEEHGRQIDEDKAGFDLTKLMEEIAATSQKLMEKIEATSPKLTGEIEVTSPKEESRETEIIELQDKRKLGIATLGALKQHPRISAFRQFIEGWYLSYFTPDAARSLPLAGPQRHLNIHGDNLGNVVQFMEREHPKRFKNILKRIAEKIPGIDRIDTEESPDKRLLLRFNDKGFDDPFYAQQMSDGTLKVFAYLLLLEDPTPPPFICIEEPENGLYHKLLETLANEFRTHATGRKNAPQLFITTHQPYFVDALSPEETWILEKGPDGFSVIRRASDDATVNAMVDEGLPLGSLWYSDYLDAG</sequence>
<name>A0A3B0V9A3_9ZZZZ</name>
<dbReference type="SUPFAM" id="SSF52540">
    <property type="entry name" value="P-loop containing nucleoside triphosphate hydrolases"/>
    <property type="match status" value="1"/>
</dbReference>